<evidence type="ECO:0000313" key="2">
    <source>
        <dbReference type="Proteomes" id="UP001067235"/>
    </source>
</evidence>
<dbReference type="RefSeq" id="WP_143696109.1">
    <property type="nucleotide sequence ID" value="NZ_JAPWIE010000007.1"/>
</dbReference>
<organism evidence="1 2">
    <name type="scientific">Gordonia rubripertincta</name>
    <name type="common">Rhodococcus corallinus</name>
    <dbReference type="NCBI Taxonomy" id="36822"/>
    <lineage>
        <taxon>Bacteria</taxon>
        <taxon>Bacillati</taxon>
        <taxon>Actinomycetota</taxon>
        <taxon>Actinomycetes</taxon>
        <taxon>Mycobacteriales</taxon>
        <taxon>Gordoniaceae</taxon>
        <taxon>Gordonia</taxon>
    </lineage>
</organism>
<accession>A0ABT4N0Q6</accession>
<gene>
    <name evidence="1" type="ORF">O4213_22755</name>
</gene>
<protein>
    <recommendedName>
        <fullName evidence="3">WXG100 family type VII secretion target</fullName>
    </recommendedName>
</protein>
<dbReference type="EMBL" id="JAPWIE010000007">
    <property type="protein sequence ID" value="MCZ4552827.1"/>
    <property type="molecule type" value="Genomic_DNA"/>
</dbReference>
<evidence type="ECO:0000313" key="1">
    <source>
        <dbReference type="EMBL" id="MCZ4552827.1"/>
    </source>
</evidence>
<evidence type="ECO:0008006" key="3">
    <source>
        <dbReference type="Google" id="ProtNLM"/>
    </source>
</evidence>
<dbReference type="Proteomes" id="UP001067235">
    <property type="component" value="Unassembled WGS sequence"/>
</dbReference>
<comment type="caution">
    <text evidence="1">The sequence shown here is derived from an EMBL/GenBank/DDBJ whole genome shotgun (WGS) entry which is preliminary data.</text>
</comment>
<reference evidence="1" key="1">
    <citation type="submission" date="2022-12" db="EMBL/GenBank/DDBJ databases">
        <authorList>
            <person name="Krivoruchko A.V."/>
            <person name="Elkin A."/>
        </authorList>
    </citation>
    <scope>NUCLEOTIDE SEQUENCE</scope>
    <source>
        <strain evidence="1">IEGM 1388</strain>
    </source>
</reference>
<sequence length="107" mass="11524">MTDEVKFTNEQWDALAEAAEVFAKALDEEHESLANILTTNWAGECAEGIGTIENLRMVLADGGVSSFSGAIKSESDYMRSLATQCRLAKASLSSADLESTNDYHDAS</sequence>
<name>A0ABT4N0Q6_GORRU</name>
<proteinExistence type="predicted"/>
<keyword evidence="2" id="KW-1185">Reference proteome</keyword>